<dbReference type="AlphaFoldDB" id="Q984I1"/>
<evidence type="ECO:0000313" key="2">
    <source>
        <dbReference type="EMBL" id="BAB53649.1"/>
    </source>
</evidence>
<protein>
    <submittedName>
        <fullName evidence="2">Mlr7995 protein</fullName>
    </submittedName>
</protein>
<feature type="region of interest" description="Disordered" evidence="1">
    <location>
        <begin position="135"/>
        <end position="161"/>
    </location>
</feature>
<proteinExistence type="predicted"/>
<dbReference type="eggNOG" id="COG3756">
    <property type="taxonomic scope" value="Bacteria"/>
</dbReference>
<dbReference type="EMBL" id="BA000012">
    <property type="protein sequence ID" value="BAB53649.1"/>
    <property type="molecule type" value="Genomic_DNA"/>
</dbReference>
<feature type="compositionally biased region" description="Basic and acidic residues" evidence="1">
    <location>
        <begin position="152"/>
        <end position="161"/>
    </location>
</feature>
<accession>Q984I1</accession>
<gene>
    <name evidence="2" type="ordered locus">mlr7995</name>
</gene>
<dbReference type="KEGG" id="mlo:mlr7995"/>
<evidence type="ECO:0000313" key="3">
    <source>
        <dbReference type="Proteomes" id="UP000000552"/>
    </source>
</evidence>
<name>Q984I1_RHILO</name>
<dbReference type="Proteomes" id="UP000000552">
    <property type="component" value="Chromosome"/>
</dbReference>
<organism evidence="2 3">
    <name type="scientific">Mesorhizobium japonicum (strain LMG 29417 / CECT 9101 / MAFF 303099)</name>
    <name type="common">Mesorhizobium loti (strain MAFF 303099)</name>
    <dbReference type="NCBI Taxonomy" id="266835"/>
    <lineage>
        <taxon>Bacteria</taxon>
        <taxon>Pseudomonadati</taxon>
        <taxon>Pseudomonadota</taxon>
        <taxon>Alphaproteobacteria</taxon>
        <taxon>Hyphomicrobiales</taxon>
        <taxon>Phyllobacteriaceae</taxon>
        <taxon>Mesorhizobium</taxon>
    </lineage>
</organism>
<dbReference type="Pfam" id="PF07120">
    <property type="entry name" value="DUF1376"/>
    <property type="match status" value="1"/>
</dbReference>
<dbReference type="InterPro" id="IPR010781">
    <property type="entry name" value="DUF1376"/>
</dbReference>
<reference evidence="2 3" key="1">
    <citation type="journal article" date="2000" name="DNA Res.">
        <title>Complete genome structure of the nitrogen-fixing symbiotic bacterium Mesorhizobium loti.</title>
        <authorList>
            <person name="Kaneko T."/>
            <person name="Nakamura Y."/>
            <person name="Sato S."/>
            <person name="Asamizu E."/>
            <person name="Kato T."/>
            <person name="Sasamoto S."/>
            <person name="Watanabe A."/>
            <person name="Idesawa K."/>
            <person name="Ishikawa A."/>
            <person name="Kawashima K."/>
            <person name="Kimura T."/>
            <person name="Kishida Y."/>
            <person name="Kiyokawa C."/>
            <person name="Kohara M."/>
            <person name="Matsumoto M."/>
            <person name="Matsuno A."/>
            <person name="Mochizuki Y."/>
            <person name="Nakayama S."/>
            <person name="Nakazaki N."/>
            <person name="Shimpo S."/>
            <person name="Sugimoto M."/>
            <person name="Takeuchi C."/>
            <person name="Yamada M."/>
            <person name="Tabata S."/>
        </authorList>
    </citation>
    <scope>NUCLEOTIDE SEQUENCE [LARGE SCALE GENOMIC DNA]</scope>
    <source>
        <strain evidence="3">LMG 29417 / CECT 9101 / MAFF 303099</strain>
    </source>
</reference>
<sequence length="161" mass="18468">MSNRRLPYMPLWVDDYQRDTRHLTTEEHGAYLLLLMAAWASPTNSLPDDDDMLARIAGVSLARWRKMKAIVMAFWSLDGRSKRWAQKRLKKERRLAVDRKAKASNAAASRWKDKKKDDAQAMLGQCHPSITIKEKPIGFSERAGAPKKSRKQKIEEAFADA</sequence>
<evidence type="ECO:0000256" key="1">
    <source>
        <dbReference type="SAM" id="MobiDB-lite"/>
    </source>
</evidence>
<dbReference type="HOGENOM" id="CLU_1642347_0_0_5"/>